<feature type="coiled-coil region" evidence="1">
    <location>
        <begin position="55"/>
        <end position="138"/>
    </location>
</feature>
<dbReference type="Pfam" id="PF25972">
    <property type="entry name" value="At4g15545_C"/>
    <property type="match status" value="1"/>
</dbReference>
<organism evidence="4 5">
    <name type="scientific">Prunus armeniaca</name>
    <name type="common">Apricot</name>
    <name type="synonym">Armeniaca vulgaris</name>
    <dbReference type="NCBI Taxonomy" id="36596"/>
    <lineage>
        <taxon>Eukaryota</taxon>
        <taxon>Viridiplantae</taxon>
        <taxon>Streptophyta</taxon>
        <taxon>Embryophyta</taxon>
        <taxon>Tracheophyta</taxon>
        <taxon>Spermatophyta</taxon>
        <taxon>Magnoliopsida</taxon>
        <taxon>eudicotyledons</taxon>
        <taxon>Gunneridae</taxon>
        <taxon>Pentapetalae</taxon>
        <taxon>rosids</taxon>
        <taxon>fabids</taxon>
        <taxon>Rosales</taxon>
        <taxon>Rosaceae</taxon>
        <taxon>Amygdaloideae</taxon>
        <taxon>Amygdaleae</taxon>
        <taxon>Prunus</taxon>
    </lineage>
</organism>
<dbReference type="InterPro" id="IPR058935">
    <property type="entry name" value="At4g15545-like_C"/>
</dbReference>
<dbReference type="Proteomes" id="UP000507245">
    <property type="component" value="Unassembled WGS sequence"/>
</dbReference>
<gene>
    <name evidence="4" type="ORF">ORAREDHAP_LOCUS26114</name>
</gene>
<feature type="compositionally biased region" description="Low complexity" evidence="2">
    <location>
        <begin position="272"/>
        <end position="299"/>
    </location>
</feature>
<protein>
    <recommendedName>
        <fullName evidence="3">At4g15545-like C-terminal domain-containing protein</fullName>
    </recommendedName>
</protein>
<evidence type="ECO:0000256" key="2">
    <source>
        <dbReference type="SAM" id="MobiDB-lite"/>
    </source>
</evidence>
<dbReference type="AlphaFoldDB" id="A0A6J5X6B7"/>
<evidence type="ECO:0000313" key="5">
    <source>
        <dbReference type="Proteomes" id="UP000507245"/>
    </source>
</evidence>
<dbReference type="OrthoDB" id="5599468at2759"/>
<keyword evidence="5" id="KW-1185">Reference proteome</keyword>
<sequence>MSQGSGSAGGAGAGGDGGGLDFQLPEEILSVIPTDPYDQLDLARKITSMAIASRVSKLESEMGKMRQKLQDKDRLVFELEERLSRLQHANHEADSRLRIALDENVKLSKERDSLAVTAKKLNRDLAKLETFKRQLMQSLNDDNASVRTSTLPIMVFNIFENLSFQLKLLILAPVTNPVPKAYPDKDEETNGYTLQYSSSGSTDKGSTTDEALKTSGQRFSVTPYITPRLTPTGTPKIISTSGSPRGYSAISSPLQSSGATSPTKPHYEGRTSLSSWYSSSQQSSAANSPPRGRPLPGRTPRIDGKEFFRQARSRLSYEQFSAFLANIKELNAHKQTREETLRKAEEIFGTDNKDLYLSFQGLLNRNIH</sequence>
<dbReference type="EMBL" id="CAEKKB010000004">
    <property type="protein sequence ID" value="CAB4307442.1"/>
    <property type="molecule type" value="Genomic_DNA"/>
</dbReference>
<keyword evidence="1" id="KW-0175">Coiled coil</keyword>
<reference evidence="5" key="1">
    <citation type="journal article" date="2020" name="Genome Biol.">
        <title>Gamete binning: chromosome-level and haplotype-resolved genome assembly enabled by high-throughput single-cell sequencing of gamete genomes.</title>
        <authorList>
            <person name="Campoy J.A."/>
            <person name="Sun H."/>
            <person name="Goel M."/>
            <person name="Jiao W.-B."/>
            <person name="Folz-Donahue K."/>
            <person name="Wang N."/>
            <person name="Rubio M."/>
            <person name="Liu C."/>
            <person name="Kukat C."/>
            <person name="Ruiz D."/>
            <person name="Huettel B."/>
            <person name="Schneeberger K."/>
        </authorList>
    </citation>
    <scope>NUCLEOTIDE SEQUENCE [LARGE SCALE GENOMIC DNA]</scope>
    <source>
        <strain evidence="5">cv. Rojo Pasion</strain>
    </source>
</reference>
<dbReference type="PANTHER" id="PTHR47383:SF8">
    <property type="entry name" value="OS01G0768300 PROTEIN"/>
    <property type="match status" value="1"/>
</dbReference>
<accession>A0A6J5X6B7</accession>
<evidence type="ECO:0000259" key="3">
    <source>
        <dbReference type="Pfam" id="PF25972"/>
    </source>
</evidence>
<feature type="domain" description="At4g15545-like C-terminal" evidence="3">
    <location>
        <begin position="300"/>
        <end position="366"/>
    </location>
</feature>
<proteinExistence type="predicted"/>
<evidence type="ECO:0000256" key="1">
    <source>
        <dbReference type="SAM" id="Coils"/>
    </source>
</evidence>
<dbReference type="PANTHER" id="PTHR47383">
    <property type="entry name" value="OS03G0659800 PROTEIN"/>
    <property type="match status" value="1"/>
</dbReference>
<name>A0A6J5X6B7_PRUAR</name>
<dbReference type="InterPro" id="IPR058936">
    <property type="entry name" value="At4g15545-like"/>
</dbReference>
<feature type="region of interest" description="Disordered" evidence="2">
    <location>
        <begin position="181"/>
        <end position="303"/>
    </location>
</feature>
<feature type="compositionally biased region" description="Polar residues" evidence="2">
    <location>
        <begin position="229"/>
        <end position="263"/>
    </location>
</feature>
<evidence type="ECO:0000313" key="4">
    <source>
        <dbReference type="EMBL" id="CAB4307442.1"/>
    </source>
</evidence>